<name>A0A0F9HFF4_9ZZZZ</name>
<accession>A0A0F9HFF4</accession>
<protein>
    <submittedName>
        <fullName evidence="1">Uncharacterized protein</fullName>
    </submittedName>
</protein>
<evidence type="ECO:0000313" key="1">
    <source>
        <dbReference type="EMBL" id="KKL80405.1"/>
    </source>
</evidence>
<comment type="caution">
    <text evidence="1">The sequence shown here is derived from an EMBL/GenBank/DDBJ whole genome shotgun (WGS) entry which is preliminary data.</text>
</comment>
<reference evidence="1" key="1">
    <citation type="journal article" date="2015" name="Nature">
        <title>Complex archaea that bridge the gap between prokaryotes and eukaryotes.</title>
        <authorList>
            <person name="Spang A."/>
            <person name="Saw J.H."/>
            <person name="Jorgensen S.L."/>
            <person name="Zaremba-Niedzwiedzka K."/>
            <person name="Martijn J."/>
            <person name="Lind A.E."/>
            <person name="van Eijk R."/>
            <person name="Schleper C."/>
            <person name="Guy L."/>
            <person name="Ettema T.J."/>
        </authorList>
    </citation>
    <scope>NUCLEOTIDE SEQUENCE</scope>
</reference>
<organism evidence="1">
    <name type="scientific">marine sediment metagenome</name>
    <dbReference type="NCBI Taxonomy" id="412755"/>
    <lineage>
        <taxon>unclassified sequences</taxon>
        <taxon>metagenomes</taxon>
        <taxon>ecological metagenomes</taxon>
    </lineage>
</organism>
<dbReference type="AlphaFoldDB" id="A0A0F9HFF4"/>
<proteinExistence type="predicted"/>
<dbReference type="EMBL" id="LAZR01022862">
    <property type="protein sequence ID" value="KKL80405.1"/>
    <property type="molecule type" value="Genomic_DNA"/>
</dbReference>
<gene>
    <name evidence="1" type="ORF">LCGC14_2005080</name>
</gene>
<sequence length="87" mass="9949">MKPERCIRITGTRTGKLRARVDEVIRDAFKVVTVRGVPTRETPYRNRFEVTIGGAKWATLDAELQAQIYDRACAYVKHLTNQLEQTA</sequence>